<reference evidence="2" key="1">
    <citation type="submission" date="2016-11" db="EMBL/GenBank/DDBJ databases">
        <authorList>
            <person name="Varghese N."/>
            <person name="Submissions S."/>
        </authorList>
    </citation>
    <scope>NUCLEOTIDE SEQUENCE [LARGE SCALE GENOMIC DNA]</scope>
    <source>
        <strain evidence="2">Sac-22</strain>
    </source>
</reference>
<keyword evidence="2" id="KW-1185">Reference proteome</keyword>
<protein>
    <submittedName>
        <fullName evidence="1">Uncharacterized protein</fullName>
    </submittedName>
</protein>
<organism evidence="1 2">
    <name type="scientific">Duganella sacchari</name>
    <dbReference type="NCBI Taxonomy" id="551987"/>
    <lineage>
        <taxon>Bacteria</taxon>
        <taxon>Pseudomonadati</taxon>
        <taxon>Pseudomonadota</taxon>
        <taxon>Betaproteobacteria</taxon>
        <taxon>Burkholderiales</taxon>
        <taxon>Oxalobacteraceae</taxon>
        <taxon>Telluria group</taxon>
        <taxon>Duganella</taxon>
    </lineage>
</organism>
<evidence type="ECO:0000313" key="1">
    <source>
        <dbReference type="EMBL" id="SHN68102.1"/>
    </source>
</evidence>
<proteinExistence type="predicted"/>
<sequence>MMFAWYGQKTAQIKREGNCIKTDKVLKAFHPALVVFEDH</sequence>
<evidence type="ECO:0000313" key="2">
    <source>
        <dbReference type="Proteomes" id="UP000184339"/>
    </source>
</evidence>
<dbReference type="AlphaFoldDB" id="A0A1M7TBK4"/>
<dbReference type="STRING" id="551987.SAMN05192549_112106"/>
<dbReference type="Proteomes" id="UP000184339">
    <property type="component" value="Unassembled WGS sequence"/>
</dbReference>
<gene>
    <name evidence="1" type="ORF">SAMN05192549_112106</name>
</gene>
<dbReference type="EMBL" id="FRCX01000012">
    <property type="protein sequence ID" value="SHN68102.1"/>
    <property type="molecule type" value="Genomic_DNA"/>
</dbReference>
<name>A0A1M7TBK4_9BURK</name>
<accession>A0A1M7TBK4</accession>